<keyword evidence="1" id="KW-0677">Repeat</keyword>
<keyword evidence="5" id="KW-1185">Reference proteome</keyword>
<name>A0A498JJQ7_MALDO</name>
<dbReference type="FunFam" id="1.25.40.10:FF:000158">
    <property type="entry name" value="pentatricopeptide repeat-containing protein At2g33680"/>
    <property type="match status" value="1"/>
</dbReference>
<dbReference type="PROSITE" id="PS51375">
    <property type="entry name" value="PPR"/>
    <property type="match status" value="1"/>
</dbReference>
<protein>
    <recommendedName>
        <fullName evidence="6">Pentatricopeptide repeat-containing protein</fullName>
    </recommendedName>
</protein>
<evidence type="ECO:0000313" key="5">
    <source>
        <dbReference type="Proteomes" id="UP000290289"/>
    </source>
</evidence>
<dbReference type="PANTHER" id="PTHR47926">
    <property type="entry name" value="PENTATRICOPEPTIDE REPEAT-CONTAINING PROTEIN"/>
    <property type="match status" value="1"/>
</dbReference>
<dbReference type="AlphaFoldDB" id="A0A498JJQ7"/>
<dbReference type="PANTHER" id="PTHR47926:SF482">
    <property type="entry name" value="PENTATRICOPEPTIDE REPEAT-CONTAINING PROTEIN CHLOROPLASTIC"/>
    <property type="match status" value="1"/>
</dbReference>
<reference evidence="4 5" key="1">
    <citation type="submission" date="2018-10" db="EMBL/GenBank/DDBJ databases">
        <title>A high-quality apple genome assembly.</title>
        <authorList>
            <person name="Hu J."/>
        </authorList>
    </citation>
    <scope>NUCLEOTIDE SEQUENCE [LARGE SCALE GENOMIC DNA]</scope>
    <source>
        <strain evidence="5">cv. HFTH1</strain>
        <tissue evidence="4">Young leaf</tissue>
    </source>
</reference>
<dbReference type="NCBIfam" id="TIGR00756">
    <property type="entry name" value="PPR"/>
    <property type="match status" value="1"/>
</dbReference>
<dbReference type="GO" id="GO:0009451">
    <property type="term" value="P:RNA modification"/>
    <property type="evidence" value="ECO:0007669"/>
    <property type="project" value="InterPro"/>
</dbReference>
<dbReference type="InterPro" id="IPR046960">
    <property type="entry name" value="PPR_At4g14850-like_plant"/>
</dbReference>
<dbReference type="EMBL" id="RDQH01000333">
    <property type="protein sequence ID" value="RXH94023.1"/>
    <property type="molecule type" value="Genomic_DNA"/>
</dbReference>
<organism evidence="4 5">
    <name type="scientific">Malus domestica</name>
    <name type="common">Apple</name>
    <name type="synonym">Pyrus malus</name>
    <dbReference type="NCBI Taxonomy" id="3750"/>
    <lineage>
        <taxon>Eukaryota</taxon>
        <taxon>Viridiplantae</taxon>
        <taxon>Streptophyta</taxon>
        <taxon>Embryophyta</taxon>
        <taxon>Tracheophyta</taxon>
        <taxon>Spermatophyta</taxon>
        <taxon>Magnoliopsida</taxon>
        <taxon>eudicotyledons</taxon>
        <taxon>Gunneridae</taxon>
        <taxon>Pentapetalae</taxon>
        <taxon>rosids</taxon>
        <taxon>fabids</taxon>
        <taxon>Rosales</taxon>
        <taxon>Rosaceae</taxon>
        <taxon>Amygdaloideae</taxon>
        <taxon>Maleae</taxon>
        <taxon>Malus</taxon>
    </lineage>
</organism>
<feature type="signal peptide" evidence="3">
    <location>
        <begin position="1"/>
        <end position="20"/>
    </location>
</feature>
<dbReference type="InterPro" id="IPR011990">
    <property type="entry name" value="TPR-like_helical_dom_sf"/>
</dbReference>
<dbReference type="Gene3D" id="1.25.40.10">
    <property type="entry name" value="Tetratricopeptide repeat domain"/>
    <property type="match status" value="1"/>
</dbReference>
<dbReference type="Pfam" id="PF01535">
    <property type="entry name" value="PPR"/>
    <property type="match status" value="2"/>
</dbReference>
<dbReference type="Proteomes" id="UP000290289">
    <property type="component" value="Chromosome 7"/>
</dbReference>
<proteinExistence type="predicted"/>
<evidence type="ECO:0000256" key="1">
    <source>
        <dbReference type="ARBA" id="ARBA00022737"/>
    </source>
</evidence>
<evidence type="ECO:0000313" key="4">
    <source>
        <dbReference type="EMBL" id="RXH94023.1"/>
    </source>
</evidence>
<dbReference type="STRING" id="3750.A0A498JJQ7"/>
<evidence type="ECO:0008006" key="6">
    <source>
        <dbReference type="Google" id="ProtNLM"/>
    </source>
</evidence>
<feature type="repeat" description="PPR" evidence="2">
    <location>
        <begin position="214"/>
        <end position="248"/>
    </location>
</feature>
<comment type="caution">
    <text evidence="4">The sequence shown here is derived from an EMBL/GenBank/DDBJ whole genome shotgun (WGS) entry which is preliminary data.</text>
</comment>
<keyword evidence="3" id="KW-0732">Signal</keyword>
<dbReference type="InterPro" id="IPR002885">
    <property type="entry name" value="PPR_rpt"/>
</dbReference>
<dbReference type="GO" id="GO:0003723">
    <property type="term" value="F:RNA binding"/>
    <property type="evidence" value="ECO:0007669"/>
    <property type="project" value="InterPro"/>
</dbReference>
<evidence type="ECO:0000256" key="3">
    <source>
        <dbReference type="SAM" id="SignalP"/>
    </source>
</evidence>
<gene>
    <name evidence="4" type="ORF">DVH24_016090</name>
</gene>
<accession>A0A498JJQ7</accession>
<evidence type="ECO:0000256" key="2">
    <source>
        <dbReference type="PROSITE-ProRule" id="PRU00708"/>
    </source>
</evidence>
<dbReference type="Pfam" id="PF13041">
    <property type="entry name" value="PPR_2"/>
    <property type="match status" value="1"/>
</dbReference>
<dbReference type="GO" id="GO:0099402">
    <property type="term" value="P:plant organ development"/>
    <property type="evidence" value="ECO:0007669"/>
    <property type="project" value="UniProtKB-ARBA"/>
</dbReference>
<feature type="chain" id="PRO_5019711175" description="Pentatricopeptide repeat-containing protein" evidence="3">
    <location>
        <begin position="21"/>
        <end position="371"/>
    </location>
</feature>
<sequence>MAALAHALLGIPSRCGLCRAVDPKDNYKLCVWGFSRAIAGYGISTSRVPTRKKEVGNLSGPWALNAADALTSSTMLRLTTLSKSPLPVTRINLQLIGIPEQAERDVVGEVKLVQDIGQAAVQHPDAKPYTHDILLSMALAEKGKEIHGHILRNSVLQACEALTALEQGRFIYGYILRRGLDSILPVMSALITMYARCGKLDLGERVFSMMNKKAVVSWNSLISGYGIHGYGKRAIQIFEDMINHGVSLSHISFVSVLGACSHADLVEEGKILFDSMVKEHGLYPSVEHYAPMVDLLGRANRLDEAAKVIDSMRIEPGAKVWGALLGSRRISVLKGSPQGMPRLPLSLGISVPASVLREWAEGFAGVRLGMP</sequence>